<comment type="caution">
    <text evidence="3">The sequence shown here is derived from an EMBL/GenBank/DDBJ whole genome shotgun (WGS) entry which is preliminary data.</text>
</comment>
<evidence type="ECO:0000256" key="1">
    <source>
        <dbReference type="SAM" id="MobiDB-lite"/>
    </source>
</evidence>
<sequence>MPFKHNGWFGNHWEWEEPVRPSQREFYNLPAYYLDVLWFPRNSGLVLQATRLVGYWTKTLLLVLSLLAVALILRLFTMIMDDDKDGPNPLFSANWSNLVLYFTSTAPATRAPSAEPYFAAPAPAPVVVDEWPELTAKEATMGRPRQYPPPPEPKPYSPNQRPSPDFSVARQDFFKHNRRMTYFECIREERLAIPSWHRRDQRRDDTPEHVKQAANLQYNMMCVSVAIEHRNANSFGVGPYLSPEGMKNLEPIAQYQRCQAIQQAAQSLQQQPRVAFLGPYQQRQYQQQFGASNQVFVSYQNRPELLNHLKSFGKEIRDLLPQIHFAIENCAWMTQSATTADLTRDYLCPALHILGRLSPGIRKQEITTLYWPMQHLRSFQAWLSVLGHPDAVDTETMRVLGQLLAVFSNAQQEAGFSIKGAANGFCQSDIGSQTSQQPQSQQWQQQQQGPGYGGISTGTPPVQQPPAQIGGCGGSPPNNPGSPSTPSNVPNRSNSIGIGTLTPIRKEDEPASPSSMPADKREFLTILIRDIYGEIKTLRFEDNDSVLHVGAGRALEGRCAKAVKPLLERAYTVVSGKPWSVSKVEAGEFGEWCVGLYKAMLSRAYRGPLKRKYSQEVKEELEQVGKALNLGFGPSDV</sequence>
<organism evidence="3 4">
    <name type="scientific">Clohesyomyces aquaticus</name>
    <dbReference type="NCBI Taxonomy" id="1231657"/>
    <lineage>
        <taxon>Eukaryota</taxon>
        <taxon>Fungi</taxon>
        <taxon>Dikarya</taxon>
        <taxon>Ascomycota</taxon>
        <taxon>Pezizomycotina</taxon>
        <taxon>Dothideomycetes</taxon>
        <taxon>Pleosporomycetidae</taxon>
        <taxon>Pleosporales</taxon>
        <taxon>Lindgomycetaceae</taxon>
        <taxon>Clohesyomyces</taxon>
    </lineage>
</organism>
<evidence type="ECO:0000313" key="4">
    <source>
        <dbReference type="Proteomes" id="UP000193144"/>
    </source>
</evidence>
<gene>
    <name evidence="3" type="ORF">BCR34DRAFT_53333</name>
</gene>
<feature type="compositionally biased region" description="Low complexity" evidence="1">
    <location>
        <begin position="432"/>
        <end position="448"/>
    </location>
</feature>
<proteinExistence type="predicted"/>
<protein>
    <submittedName>
        <fullName evidence="3">Uncharacterized protein</fullName>
    </submittedName>
</protein>
<dbReference type="EMBL" id="MCFA01000130">
    <property type="protein sequence ID" value="ORY04953.1"/>
    <property type="molecule type" value="Genomic_DNA"/>
</dbReference>
<evidence type="ECO:0000313" key="3">
    <source>
        <dbReference type="EMBL" id="ORY04953.1"/>
    </source>
</evidence>
<feature type="transmembrane region" description="Helical" evidence="2">
    <location>
        <begin position="55"/>
        <end position="76"/>
    </location>
</feature>
<keyword evidence="4" id="KW-1185">Reference proteome</keyword>
<keyword evidence="2" id="KW-1133">Transmembrane helix</keyword>
<keyword evidence="2" id="KW-0472">Membrane</keyword>
<name>A0A1Y1Z3W5_9PLEO</name>
<keyword evidence="2" id="KW-0812">Transmembrane</keyword>
<feature type="region of interest" description="Disordered" evidence="1">
    <location>
        <begin position="139"/>
        <end position="167"/>
    </location>
</feature>
<evidence type="ECO:0000256" key="2">
    <source>
        <dbReference type="SAM" id="Phobius"/>
    </source>
</evidence>
<feature type="region of interest" description="Disordered" evidence="1">
    <location>
        <begin position="429"/>
        <end position="517"/>
    </location>
</feature>
<feature type="compositionally biased region" description="Low complexity" evidence="1">
    <location>
        <begin position="481"/>
        <end position="491"/>
    </location>
</feature>
<dbReference type="Proteomes" id="UP000193144">
    <property type="component" value="Unassembled WGS sequence"/>
</dbReference>
<dbReference type="AlphaFoldDB" id="A0A1Y1Z3W5"/>
<accession>A0A1Y1Z3W5</accession>
<feature type="compositionally biased region" description="Pro residues" evidence="1">
    <location>
        <begin position="146"/>
        <end position="156"/>
    </location>
</feature>
<reference evidence="3 4" key="1">
    <citation type="submission" date="2016-07" db="EMBL/GenBank/DDBJ databases">
        <title>Pervasive Adenine N6-methylation of Active Genes in Fungi.</title>
        <authorList>
            <consortium name="DOE Joint Genome Institute"/>
            <person name="Mondo S.J."/>
            <person name="Dannebaum R.O."/>
            <person name="Kuo R.C."/>
            <person name="Labutti K."/>
            <person name="Haridas S."/>
            <person name="Kuo A."/>
            <person name="Salamov A."/>
            <person name="Ahrendt S.R."/>
            <person name="Lipzen A."/>
            <person name="Sullivan W."/>
            <person name="Andreopoulos W.B."/>
            <person name="Clum A."/>
            <person name="Lindquist E."/>
            <person name="Daum C."/>
            <person name="Ramamoorthy G.K."/>
            <person name="Gryganskyi A."/>
            <person name="Culley D."/>
            <person name="Magnuson J.K."/>
            <person name="James T.Y."/>
            <person name="O'Malley M.A."/>
            <person name="Stajich J.E."/>
            <person name="Spatafora J.W."/>
            <person name="Visel A."/>
            <person name="Grigoriev I.V."/>
        </authorList>
    </citation>
    <scope>NUCLEOTIDE SEQUENCE [LARGE SCALE GENOMIC DNA]</scope>
    <source>
        <strain evidence="3 4">CBS 115471</strain>
    </source>
</reference>